<accession>A0A511N8V6</accession>
<proteinExistence type="predicted"/>
<name>A0A511N8V6_DEIC1</name>
<gene>
    <name evidence="1" type="ORF">DC3_48950</name>
</gene>
<comment type="caution">
    <text evidence="1">The sequence shown here is derived from an EMBL/GenBank/DDBJ whole genome shotgun (WGS) entry which is preliminary data.</text>
</comment>
<dbReference type="RefSeq" id="WP_146889480.1">
    <property type="nucleotide sequence ID" value="NZ_BJXB01000031.1"/>
</dbReference>
<dbReference type="AlphaFoldDB" id="A0A511N8V6"/>
<dbReference type="Proteomes" id="UP000321306">
    <property type="component" value="Unassembled WGS sequence"/>
</dbReference>
<keyword evidence="2" id="KW-1185">Reference proteome</keyword>
<organism evidence="1 2">
    <name type="scientific">Deinococcus cellulosilyticus (strain DSM 18568 / NBRC 106333 / KACC 11606 / 5516J-15)</name>
    <dbReference type="NCBI Taxonomy" id="1223518"/>
    <lineage>
        <taxon>Bacteria</taxon>
        <taxon>Thermotogati</taxon>
        <taxon>Deinococcota</taxon>
        <taxon>Deinococci</taxon>
        <taxon>Deinococcales</taxon>
        <taxon>Deinococcaceae</taxon>
        <taxon>Deinococcus</taxon>
    </lineage>
</organism>
<sequence length="101" mass="11690">MNQTQMESIRLETHWTTLKEGSYELPVYESEGSRILFFYETGIPSDPARQVHYGVRLQAPQGETLLMEKNVLTLEEALSDFERLHQHLQQQGQQVIASRSL</sequence>
<dbReference type="EMBL" id="BJXB01000031">
    <property type="protein sequence ID" value="GEM49260.1"/>
    <property type="molecule type" value="Genomic_DNA"/>
</dbReference>
<dbReference type="OrthoDB" id="9925349at2"/>
<reference evidence="1 2" key="1">
    <citation type="submission" date="2019-07" db="EMBL/GenBank/DDBJ databases">
        <title>Whole genome shotgun sequence of Deinococcus cellulosilyticus NBRC 106333.</title>
        <authorList>
            <person name="Hosoyama A."/>
            <person name="Uohara A."/>
            <person name="Ohji S."/>
            <person name="Ichikawa N."/>
        </authorList>
    </citation>
    <scope>NUCLEOTIDE SEQUENCE [LARGE SCALE GENOMIC DNA]</scope>
    <source>
        <strain evidence="1 2">NBRC 106333</strain>
    </source>
</reference>
<evidence type="ECO:0000313" key="2">
    <source>
        <dbReference type="Proteomes" id="UP000321306"/>
    </source>
</evidence>
<protein>
    <submittedName>
        <fullName evidence="1">Uncharacterized protein</fullName>
    </submittedName>
</protein>
<evidence type="ECO:0000313" key="1">
    <source>
        <dbReference type="EMBL" id="GEM49260.1"/>
    </source>
</evidence>